<dbReference type="AlphaFoldDB" id="A0A1Y6CY63"/>
<protein>
    <recommendedName>
        <fullName evidence="3">Cupin domain-containing protein</fullName>
    </recommendedName>
</protein>
<dbReference type="Proteomes" id="UP000192917">
    <property type="component" value="Unassembled WGS sequence"/>
</dbReference>
<reference evidence="1 2" key="1">
    <citation type="submission" date="2017-04" db="EMBL/GenBank/DDBJ databases">
        <authorList>
            <person name="Afonso C.L."/>
            <person name="Miller P.J."/>
            <person name="Scott M.A."/>
            <person name="Spackman E."/>
            <person name="Goraichik I."/>
            <person name="Dimitrov K.M."/>
            <person name="Suarez D.L."/>
            <person name="Swayne D.E."/>
        </authorList>
    </citation>
    <scope>NUCLEOTIDE SEQUENCE [LARGE SCALE GENOMIC DNA]</scope>
    <source>
        <strain evidence="1 2">USBA 355</strain>
    </source>
</reference>
<gene>
    <name evidence="1" type="ORF">SAMN05428998_1573</name>
</gene>
<name>A0A1Y6CY63_9PROT</name>
<evidence type="ECO:0000313" key="2">
    <source>
        <dbReference type="Proteomes" id="UP000192917"/>
    </source>
</evidence>
<proteinExistence type="predicted"/>
<evidence type="ECO:0000313" key="1">
    <source>
        <dbReference type="EMBL" id="SMF84590.1"/>
    </source>
</evidence>
<accession>A0A1Y6CY63</accession>
<dbReference type="SUPFAM" id="SSF51182">
    <property type="entry name" value="RmlC-like cupins"/>
    <property type="match status" value="1"/>
</dbReference>
<dbReference type="Gene3D" id="2.60.120.10">
    <property type="entry name" value="Jelly Rolls"/>
    <property type="match status" value="1"/>
</dbReference>
<dbReference type="InterPro" id="IPR047713">
    <property type="entry name" value="DHCW_cupin"/>
</dbReference>
<sequence>MTLDGFAEAAIDWAATPATEVPGESGAARVRARQLGAAQLRLVDYGPGYCADHWCAKGHLIYVVAGSLVIEHEQSAAAHELEAGMSWAAPDGATPAHRVRSEAGATVFIVD</sequence>
<dbReference type="EMBL" id="FWZX01000057">
    <property type="protein sequence ID" value="SMF84590.1"/>
    <property type="molecule type" value="Genomic_DNA"/>
</dbReference>
<organism evidence="1 2">
    <name type="scientific">Tistlia consotensis USBA 355</name>
    <dbReference type="NCBI Taxonomy" id="560819"/>
    <lineage>
        <taxon>Bacteria</taxon>
        <taxon>Pseudomonadati</taxon>
        <taxon>Pseudomonadota</taxon>
        <taxon>Alphaproteobacteria</taxon>
        <taxon>Rhodospirillales</taxon>
        <taxon>Rhodovibrionaceae</taxon>
        <taxon>Tistlia</taxon>
    </lineage>
</organism>
<dbReference type="InterPro" id="IPR011051">
    <property type="entry name" value="RmlC_Cupin_sf"/>
</dbReference>
<keyword evidence="2" id="KW-1185">Reference proteome</keyword>
<dbReference type="STRING" id="560819.SAMN05428998_1573"/>
<evidence type="ECO:0008006" key="3">
    <source>
        <dbReference type="Google" id="ProtNLM"/>
    </source>
</evidence>
<dbReference type="NCBIfam" id="NF038084">
    <property type="entry name" value="DHCW_cupin"/>
    <property type="match status" value="1"/>
</dbReference>
<dbReference type="InterPro" id="IPR014710">
    <property type="entry name" value="RmlC-like_jellyroll"/>
</dbReference>
<dbReference type="RefSeq" id="WP_085127404.1">
    <property type="nucleotide sequence ID" value="NZ_FWZX01000057.1"/>
</dbReference>